<reference evidence="2 3" key="1">
    <citation type="submission" date="2019-09" db="EMBL/GenBank/DDBJ databases">
        <title>NBRP : Genome information of microbial organism related human and environment.</title>
        <authorList>
            <person name="Hattori M."/>
            <person name="Oshima K."/>
            <person name="Inaba H."/>
            <person name="Suda W."/>
            <person name="Sakamoto M."/>
            <person name="Iino T."/>
            <person name="Kitahara M."/>
            <person name="Oshida Y."/>
            <person name="Iida T."/>
            <person name="Kudo T."/>
            <person name="Itoh T."/>
            <person name="Ohkuma M."/>
        </authorList>
    </citation>
    <scope>NUCLEOTIDE SEQUENCE [LARGE SCALE GENOMIC DNA]</scope>
    <source>
        <strain evidence="2 3">Mie-1</strain>
    </source>
</reference>
<dbReference type="GO" id="GO:0046872">
    <property type="term" value="F:metal ion binding"/>
    <property type="evidence" value="ECO:0007669"/>
    <property type="project" value="InterPro"/>
</dbReference>
<dbReference type="RefSeq" id="WP_150002624.1">
    <property type="nucleotide sequence ID" value="NZ_BKCM01000012.1"/>
</dbReference>
<gene>
    <name evidence="2" type="ORF">JCM17845_22860</name>
</gene>
<dbReference type="AlphaFoldDB" id="A0A5A7N082"/>
<feature type="domain" description="Rubrerythrin diiron-binding" evidence="1">
    <location>
        <begin position="17"/>
        <end position="77"/>
    </location>
</feature>
<dbReference type="Gene3D" id="1.20.1260.10">
    <property type="match status" value="1"/>
</dbReference>
<dbReference type="InterPro" id="IPR003251">
    <property type="entry name" value="Rr_diiron-bd_dom"/>
</dbReference>
<protein>
    <recommendedName>
        <fullName evidence="1">Rubrerythrin diiron-binding domain-containing protein</fullName>
    </recommendedName>
</protein>
<dbReference type="Pfam" id="PF02915">
    <property type="entry name" value="Rubrerythrin"/>
    <property type="match status" value="1"/>
</dbReference>
<sequence length="271" mass="30254">MPLLSQDPRMIPETMAELVAIAIQIERESVRRYQWLATEMRQRREHETAAAFDKLAVEEQHHMAAVAEWAQALGEGPLVDHEIHWHLPKDLAQNWEDAAGSALLTPYRAFAIAVENEERAFAFYTYLAASTPDAGIAKQAEILAKEELHHAALLRAWRRATWHQNERGARTGSRASSRIETLPALEAAIAQHEAGIAAWGVDFEEDVRTGDDPAPLLRAQGALEQLCTFLETVLVTTPDAATREKVEQTLHSAIARLAILHHRIDRVKGGH</sequence>
<dbReference type="EMBL" id="BKCM01000012">
    <property type="protein sequence ID" value="GER01663.1"/>
    <property type="molecule type" value="Genomic_DNA"/>
</dbReference>
<dbReference type="InterPro" id="IPR009078">
    <property type="entry name" value="Ferritin-like_SF"/>
</dbReference>
<dbReference type="InterPro" id="IPR012347">
    <property type="entry name" value="Ferritin-like"/>
</dbReference>
<proteinExistence type="predicted"/>
<keyword evidence="3" id="KW-1185">Reference proteome</keyword>
<comment type="caution">
    <text evidence="2">The sequence shown here is derived from an EMBL/GenBank/DDBJ whole genome shotgun (WGS) entry which is preliminary data.</text>
</comment>
<evidence type="ECO:0000313" key="3">
    <source>
        <dbReference type="Proteomes" id="UP000325187"/>
    </source>
</evidence>
<organism evidence="2 3">
    <name type="scientific">Iodidimonas gelatinilytica</name>
    <dbReference type="NCBI Taxonomy" id="1236966"/>
    <lineage>
        <taxon>Bacteria</taxon>
        <taxon>Pseudomonadati</taxon>
        <taxon>Pseudomonadota</taxon>
        <taxon>Alphaproteobacteria</taxon>
        <taxon>Iodidimonadales</taxon>
        <taxon>Iodidimonadaceae</taxon>
        <taxon>Iodidimonas</taxon>
    </lineage>
</organism>
<dbReference type="CDD" id="cd01045">
    <property type="entry name" value="Ferritin_like_AB"/>
    <property type="match status" value="1"/>
</dbReference>
<accession>A0A5A7N082</accession>
<dbReference type="PANTHER" id="PTHR33531">
    <property type="entry name" value="RUBRERYTHRIN SUBFAMILY"/>
    <property type="match status" value="1"/>
</dbReference>
<name>A0A5A7N082_9PROT</name>
<dbReference type="PANTHER" id="PTHR33531:SF7">
    <property type="entry name" value="HYPOTHETICAL MEMBRANE PROTEIN, CONSERVED"/>
    <property type="match status" value="1"/>
</dbReference>
<dbReference type="Proteomes" id="UP000325187">
    <property type="component" value="Unassembled WGS sequence"/>
</dbReference>
<evidence type="ECO:0000313" key="2">
    <source>
        <dbReference type="EMBL" id="GER01663.1"/>
    </source>
</evidence>
<evidence type="ECO:0000259" key="1">
    <source>
        <dbReference type="Pfam" id="PF02915"/>
    </source>
</evidence>
<dbReference type="GO" id="GO:0016491">
    <property type="term" value="F:oxidoreductase activity"/>
    <property type="evidence" value="ECO:0007669"/>
    <property type="project" value="InterPro"/>
</dbReference>
<dbReference type="SUPFAM" id="SSF47240">
    <property type="entry name" value="Ferritin-like"/>
    <property type="match status" value="1"/>
</dbReference>